<dbReference type="PROSITE" id="PS50928">
    <property type="entry name" value="ABC_TM1"/>
    <property type="match status" value="1"/>
</dbReference>
<feature type="transmembrane region" description="Helical" evidence="7">
    <location>
        <begin position="168"/>
        <end position="187"/>
    </location>
</feature>
<dbReference type="PANTHER" id="PTHR43386">
    <property type="entry name" value="OLIGOPEPTIDE TRANSPORT SYSTEM PERMEASE PROTEIN APPC"/>
    <property type="match status" value="1"/>
</dbReference>
<evidence type="ECO:0000256" key="2">
    <source>
        <dbReference type="ARBA" id="ARBA00022448"/>
    </source>
</evidence>
<evidence type="ECO:0000313" key="10">
    <source>
        <dbReference type="Proteomes" id="UP001596145"/>
    </source>
</evidence>
<name>A0ABD5QN86_9EURY</name>
<evidence type="ECO:0000313" key="9">
    <source>
        <dbReference type="EMBL" id="MFC5133629.1"/>
    </source>
</evidence>
<dbReference type="CDD" id="cd06261">
    <property type="entry name" value="TM_PBP2"/>
    <property type="match status" value="1"/>
</dbReference>
<evidence type="ECO:0000256" key="1">
    <source>
        <dbReference type="ARBA" id="ARBA00004651"/>
    </source>
</evidence>
<dbReference type="RefSeq" id="WP_122105655.1">
    <property type="nucleotide sequence ID" value="NZ_JBHSKV010000002.1"/>
</dbReference>
<evidence type="ECO:0000259" key="8">
    <source>
        <dbReference type="PROSITE" id="PS50928"/>
    </source>
</evidence>
<dbReference type="GO" id="GO:0005886">
    <property type="term" value="C:plasma membrane"/>
    <property type="evidence" value="ECO:0007669"/>
    <property type="project" value="UniProtKB-SubCell"/>
</dbReference>
<dbReference type="InterPro" id="IPR025966">
    <property type="entry name" value="OppC_N"/>
</dbReference>
<evidence type="ECO:0000256" key="7">
    <source>
        <dbReference type="RuleBase" id="RU363032"/>
    </source>
</evidence>
<dbReference type="InterPro" id="IPR035906">
    <property type="entry name" value="MetI-like_sf"/>
</dbReference>
<feature type="transmembrane region" description="Helical" evidence="7">
    <location>
        <begin position="229"/>
        <end position="252"/>
    </location>
</feature>
<evidence type="ECO:0000256" key="3">
    <source>
        <dbReference type="ARBA" id="ARBA00022475"/>
    </source>
</evidence>
<comment type="subcellular location">
    <subcellularLocation>
        <location evidence="1 7">Cell membrane</location>
        <topology evidence="1 7">Multi-pass membrane protein</topology>
    </subcellularLocation>
</comment>
<dbReference type="Pfam" id="PF00528">
    <property type="entry name" value="BPD_transp_1"/>
    <property type="match status" value="1"/>
</dbReference>
<feature type="domain" description="ABC transmembrane type-1" evidence="8">
    <location>
        <begin position="85"/>
        <end position="295"/>
    </location>
</feature>
<dbReference type="AlphaFoldDB" id="A0ABD5QN86"/>
<evidence type="ECO:0000256" key="4">
    <source>
        <dbReference type="ARBA" id="ARBA00022692"/>
    </source>
</evidence>
<gene>
    <name evidence="9" type="ORF">ACFPJA_02645</name>
</gene>
<feature type="transmembrane region" description="Helical" evidence="7">
    <location>
        <begin position="89"/>
        <end position="113"/>
    </location>
</feature>
<keyword evidence="4 7" id="KW-0812">Transmembrane</keyword>
<feature type="transmembrane region" description="Helical" evidence="7">
    <location>
        <begin position="21"/>
        <end position="41"/>
    </location>
</feature>
<evidence type="ECO:0000256" key="5">
    <source>
        <dbReference type="ARBA" id="ARBA00022989"/>
    </source>
</evidence>
<proteinExistence type="inferred from homology"/>
<evidence type="ECO:0000256" key="6">
    <source>
        <dbReference type="ARBA" id="ARBA00023136"/>
    </source>
</evidence>
<accession>A0ABD5QN86</accession>
<dbReference type="EMBL" id="JBHSKV010000002">
    <property type="protein sequence ID" value="MFC5133629.1"/>
    <property type="molecule type" value="Genomic_DNA"/>
</dbReference>
<comment type="caution">
    <text evidence="9">The sequence shown here is derived from an EMBL/GenBank/DDBJ whole genome shotgun (WGS) entry which is preliminary data.</text>
</comment>
<dbReference type="PANTHER" id="PTHR43386:SF1">
    <property type="entry name" value="D,D-DIPEPTIDE TRANSPORT SYSTEM PERMEASE PROTEIN DDPC-RELATED"/>
    <property type="match status" value="1"/>
</dbReference>
<dbReference type="SUPFAM" id="SSF161098">
    <property type="entry name" value="MetI-like"/>
    <property type="match status" value="1"/>
</dbReference>
<keyword evidence="6 7" id="KW-0472">Membrane</keyword>
<protein>
    <submittedName>
        <fullName evidence="9">ABC transporter permease</fullName>
    </submittedName>
</protein>
<keyword evidence="10" id="KW-1185">Reference proteome</keyword>
<keyword evidence="5 7" id="KW-1133">Transmembrane helix</keyword>
<dbReference type="Gene3D" id="1.10.3720.10">
    <property type="entry name" value="MetI-like"/>
    <property type="match status" value="1"/>
</dbReference>
<feature type="transmembrane region" description="Helical" evidence="7">
    <location>
        <begin position="272"/>
        <end position="294"/>
    </location>
</feature>
<keyword evidence="2 7" id="KW-0813">Transport</keyword>
<feature type="transmembrane region" description="Helical" evidence="7">
    <location>
        <begin position="125"/>
        <end position="148"/>
    </location>
</feature>
<dbReference type="Pfam" id="PF12911">
    <property type="entry name" value="OppC_N"/>
    <property type="match status" value="1"/>
</dbReference>
<reference evidence="9 10" key="1">
    <citation type="journal article" date="2019" name="Int. J. Syst. Evol. Microbiol.">
        <title>The Global Catalogue of Microorganisms (GCM) 10K type strain sequencing project: providing services to taxonomists for standard genome sequencing and annotation.</title>
        <authorList>
            <consortium name="The Broad Institute Genomics Platform"/>
            <consortium name="The Broad Institute Genome Sequencing Center for Infectious Disease"/>
            <person name="Wu L."/>
            <person name="Ma J."/>
        </authorList>
    </citation>
    <scope>NUCLEOTIDE SEQUENCE [LARGE SCALE GENOMIC DNA]</scope>
    <source>
        <strain evidence="9 10">CGMCC 1.16026</strain>
    </source>
</reference>
<comment type="similarity">
    <text evidence="7">Belongs to the binding-protein-dependent transport system permease family.</text>
</comment>
<organism evidence="9 10">
    <name type="scientific">Halorubrum glutamatedens</name>
    <dbReference type="NCBI Taxonomy" id="2707018"/>
    <lineage>
        <taxon>Archaea</taxon>
        <taxon>Methanobacteriati</taxon>
        <taxon>Methanobacteriota</taxon>
        <taxon>Stenosarchaea group</taxon>
        <taxon>Halobacteria</taxon>
        <taxon>Halobacteriales</taxon>
        <taxon>Haloferacaceae</taxon>
        <taxon>Halorubrum</taxon>
    </lineage>
</organism>
<keyword evidence="3" id="KW-1003">Cell membrane</keyword>
<dbReference type="InterPro" id="IPR000515">
    <property type="entry name" value="MetI-like"/>
</dbReference>
<dbReference type="InterPro" id="IPR050366">
    <property type="entry name" value="BP-dependent_transpt_permease"/>
</dbReference>
<sequence length="311" mass="33361">MISTRTIRNLKNELSRSFLAKLGLILVGGAIFVAVLAPLLAPHDPTQQMLQVRNQPPVFLGGTWEYPLGTDALGRDMLSRVIYGARTSLLVGVVASGFGALVGIGIGIISGYYRGWIDDVAMRSVDVSLAIPGLVLALTIFSIIGPIAINIPDPIVALGFAQEMPDSFTFPGTVAFVIGVIAVRQFARLARGEALSVREEEYVKSSEAAGASNIRVMFIHVLPNTMTPLLVFWTLRLAHAILTESTLSFLGFSGTTLSWGYDISAGRDYLGTAWWIASVPGVAILFAVIGVNLLGDWLRDALDPGLQEGYE</sequence>
<dbReference type="Proteomes" id="UP001596145">
    <property type="component" value="Unassembled WGS sequence"/>
</dbReference>